<keyword evidence="2" id="KW-1185">Reference proteome</keyword>
<evidence type="ECO:0000313" key="2">
    <source>
        <dbReference type="Proteomes" id="UP001335648"/>
    </source>
</evidence>
<accession>A0AAN8BEJ8</accession>
<dbReference type="AlphaFoldDB" id="A0AAN8BEJ8"/>
<comment type="caution">
    <text evidence="1">The sequence shown here is derived from an EMBL/GenBank/DDBJ whole genome shotgun (WGS) entry which is preliminary data.</text>
</comment>
<proteinExistence type="predicted"/>
<name>A0AAN8BEJ8_9TELE</name>
<gene>
    <name evidence="1" type="ORF">CesoFtcFv8_019419</name>
</gene>
<evidence type="ECO:0000313" key="1">
    <source>
        <dbReference type="EMBL" id="KAK5883049.1"/>
    </source>
</evidence>
<dbReference type="Proteomes" id="UP001335648">
    <property type="component" value="Unassembled WGS sequence"/>
</dbReference>
<dbReference type="EMBL" id="JAULUE010002061">
    <property type="protein sequence ID" value="KAK5883049.1"/>
    <property type="molecule type" value="Genomic_DNA"/>
</dbReference>
<sequence>MILLCLTSKKEASKDITLKPELLLHTESLLIKLLCSELQSERHLKQIKAAVSSEHLGSQTEAAVLLD</sequence>
<reference evidence="1 2" key="1">
    <citation type="journal article" date="2023" name="Mol. Biol. Evol.">
        <title>Genomics of Secondarily Temperate Adaptation in the Only Non-Antarctic Icefish.</title>
        <authorList>
            <person name="Rivera-Colon A.G."/>
            <person name="Rayamajhi N."/>
            <person name="Minhas B.F."/>
            <person name="Madrigal G."/>
            <person name="Bilyk K.T."/>
            <person name="Yoon V."/>
            <person name="Hune M."/>
            <person name="Gregory S."/>
            <person name="Cheng C.H.C."/>
            <person name="Catchen J.M."/>
        </authorList>
    </citation>
    <scope>NUCLEOTIDE SEQUENCE [LARGE SCALE GENOMIC DNA]</scope>
    <source>
        <strain evidence="1">JC2023a</strain>
    </source>
</reference>
<organism evidence="1 2">
    <name type="scientific">Champsocephalus esox</name>
    <name type="common">pike icefish</name>
    <dbReference type="NCBI Taxonomy" id="159716"/>
    <lineage>
        <taxon>Eukaryota</taxon>
        <taxon>Metazoa</taxon>
        <taxon>Chordata</taxon>
        <taxon>Craniata</taxon>
        <taxon>Vertebrata</taxon>
        <taxon>Euteleostomi</taxon>
        <taxon>Actinopterygii</taxon>
        <taxon>Neopterygii</taxon>
        <taxon>Teleostei</taxon>
        <taxon>Neoteleostei</taxon>
        <taxon>Acanthomorphata</taxon>
        <taxon>Eupercaria</taxon>
        <taxon>Perciformes</taxon>
        <taxon>Notothenioidei</taxon>
        <taxon>Channichthyidae</taxon>
        <taxon>Champsocephalus</taxon>
    </lineage>
</organism>
<protein>
    <submittedName>
        <fullName evidence="1">Uncharacterized protein</fullName>
    </submittedName>
</protein>